<dbReference type="RefSeq" id="WP_324669253.1">
    <property type="nucleotide sequence ID" value="NZ_CP141614.1"/>
</dbReference>
<evidence type="ECO:0000259" key="7">
    <source>
        <dbReference type="Pfam" id="PF01370"/>
    </source>
</evidence>
<dbReference type="InterPro" id="IPR020904">
    <property type="entry name" value="Sc_DH/Rdtase_CS"/>
</dbReference>
<comment type="pathway">
    <text evidence="1">Carbohydrate metabolism; galactose metabolism.</text>
</comment>
<proteinExistence type="inferred from homology"/>
<dbReference type="PRINTS" id="PR01713">
    <property type="entry name" value="NUCEPIMERASE"/>
</dbReference>
<accession>A0ABZ1BQZ8</accession>
<evidence type="ECO:0000256" key="4">
    <source>
        <dbReference type="ARBA" id="ARBA00023144"/>
    </source>
</evidence>
<protein>
    <recommendedName>
        <fullName evidence="3">UDP-glucose 4-epimerase</fullName>
    </recommendedName>
    <alternativeName>
        <fullName evidence="6">Galactowaldenase</fullName>
    </alternativeName>
    <alternativeName>
        <fullName evidence="5">UDP-galactose 4-epimerase</fullName>
    </alternativeName>
</protein>
<dbReference type="PANTHER" id="PTHR43725:SF53">
    <property type="entry name" value="UDP-ARABINOSE 4-EPIMERASE 1"/>
    <property type="match status" value="1"/>
</dbReference>
<dbReference type="Gene3D" id="3.40.50.720">
    <property type="entry name" value="NAD(P)-binding Rossmann-like Domain"/>
    <property type="match status" value="1"/>
</dbReference>
<name>A0ABZ1BQZ8_9FIRM</name>
<dbReference type="InterPro" id="IPR036291">
    <property type="entry name" value="NAD(P)-bd_dom_sf"/>
</dbReference>
<dbReference type="Gene3D" id="3.90.25.10">
    <property type="entry name" value="UDP-galactose 4-epimerase, domain 1"/>
    <property type="match status" value="1"/>
</dbReference>
<reference evidence="9" key="1">
    <citation type="submission" date="2023-12" db="EMBL/GenBank/DDBJ databases">
        <title>Novel isolates from deep terrestrial aquifers shed light on the physiology and ecology of the class Limnochordia.</title>
        <authorList>
            <person name="Karnachuk O.V."/>
            <person name="Lukina A.P."/>
            <person name="Avakyan M.R."/>
            <person name="Kadnikov V."/>
            <person name="Begmatov S."/>
            <person name="Beletsky A.V."/>
            <person name="Mardanov A.V."/>
            <person name="Ravin N.V."/>
        </authorList>
    </citation>
    <scope>NUCLEOTIDE SEQUENCE [LARGE SCALE GENOMIC DNA]</scope>
    <source>
        <strain evidence="9">LN</strain>
    </source>
</reference>
<evidence type="ECO:0000256" key="2">
    <source>
        <dbReference type="ARBA" id="ARBA00007637"/>
    </source>
</evidence>
<dbReference type="PROSITE" id="PS00061">
    <property type="entry name" value="ADH_SHORT"/>
    <property type="match status" value="1"/>
</dbReference>
<keyword evidence="9" id="KW-1185">Reference proteome</keyword>
<dbReference type="EMBL" id="CP141614">
    <property type="protein sequence ID" value="WRP14866.1"/>
    <property type="molecule type" value="Genomic_DNA"/>
</dbReference>
<evidence type="ECO:0000313" key="9">
    <source>
        <dbReference type="Proteomes" id="UP001333102"/>
    </source>
</evidence>
<dbReference type="Pfam" id="PF01370">
    <property type="entry name" value="Epimerase"/>
    <property type="match status" value="1"/>
</dbReference>
<evidence type="ECO:0000313" key="8">
    <source>
        <dbReference type="EMBL" id="WRP14866.1"/>
    </source>
</evidence>
<keyword evidence="4" id="KW-0119">Carbohydrate metabolism</keyword>
<dbReference type="PANTHER" id="PTHR43725">
    <property type="entry name" value="UDP-GLUCOSE 4-EPIMERASE"/>
    <property type="match status" value="1"/>
</dbReference>
<dbReference type="SUPFAM" id="SSF51735">
    <property type="entry name" value="NAD(P)-binding Rossmann-fold domains"/>
    <property type="match status" value="1"/>
</dbReference>
<gene>
    <name evidence="8" type="ORF">VLY81_01455</name>
</gene>
<evidence type="ECO:0000256" key="6">
    <source>
        <dbReference type="ARBA" id="ARBA00033067"/>
    </source>
</evidence>
<dbReference type="Proteomes" id="UP001333102">
    <property type="component" value="Chromosome"/>
</dbReference>
<dbReference type="InterPro" id="IPR001509">
    <property type="entry name" value="Epimerase_deHydtase"/>
</dbReference>
<organism evidence="8 9">
    <name type="scientific">Geochorda subterranea</name>
    <dbReference type="NCBI Taxonomy" id="3109564"/>
    <lineage>
        <taxon>Bacteria</taxon>
        <taxon>Bacillati</taxon>
        <taxon>Bacillota</taxon>
        <taxon>Limnochordia</taxon>
        <taxon>Limnochordales</taxon>
        <taxon>Geochordaceae</taxon>
        <taxon>Geochorda</taxon>
    </lineage>
</organism>
<evidence type="ECO:0000256" key="5">
    <source>
        <dbReference type="ARBA" id="ARBA00031367"/>
    </source>
</evidence>
<comment type="similarity">
    <text evidence="2">Belongs to the NAD(P)-dependent epimerase/dehydratase family.</text>
</comment>
<keyword evidence="4" id="KW-0299">Galactose metabolism</keyword>
<evidence type="ECO:0000256" key="1">
    <source>
        <dbReference type="ARBA" id="ARBA00004947"/>
    </source>
</evidence>
<sequence length="325" mass="34281">MTPDWSQMAGGGRPRAVVTGGAGFIGSHLVEALLAEGWRVGVVDDLSSGRVSRVPPEVELAAVDVRSPQARDFIRSFRPRAVAHLAAQVSVARSVGDPLLDADVNVGGTIAILLASREAGVRRVVFASSAAVYGAPAYLPLDEGHPSRPLSPYGISKLAGEHYVRVLAEASGVGWVVLRYANVYGPCQDAHGEAGVVAVFADRVVRGDRVLPVHGDGLQTRDFVYAGDVAEATLRAMTLESASGRILNVGTGRGTSVLELAQAIWRAAGREGPVPVEHQAARPGDIRHSRLDVSQAAQALGWQATVELEEGLRRTLRATSRRATS</sequence>
<feature type="domain" description="NAD-dependent epimerase/dehydratase" evidence="7">
    <location>
        <begin position="17"/>
        <end position="250"/>
    </location>
</feature>
<evidence type="ECO:0000256" key="3">
    <source>
        <dbReference type="ARBA" id="ARBA00018569"/>
    </source>
</evidence>